<evidence type="ECO:0000259" key="4">
    <source>
        <dbReference type="Pfam" id="PF01261"/>
    </source>
</evidence>
<dbReference type="InterPro" id="IPR043700">
    <property type="entry name" value="DSD"/>
</dbReference>
<accession>A0ABP6RET6</accession>
<dbReference type="EMBL" id="BAAAYG010000009">
    <property type="protein sequence ID" value="GAA3286817.1"/>
    <property type="molecule type" value="Genomic_DNA"/>
</dbReference>
<dbReference type="Pfam" id="PF14696">
    <property type="entry name" value="Glyoxalase_5"/>
    <property type="match status" value="1"/>
</dbReference>
<proteinExistence type="inferred from homology"/>
<dbReference type="HAMAP" id="MF_02238">
    <property type="entry name" value="DSD"/>
    <property type="match status" value="1"/>
</dbReference>
<sequence>MHTSIATVCLSGSLEEKMEAAAEAGFAGVEIFEPDLVASELTPEEVRARAERLGLALDLYQPFRDFEGVSEELLEDNLRRAEARFRIMARLGIGTVLVCSNVSTATEDSDEVSAAQLRRLGELASAHGVRVAFEALAWGRFVDDYRRAWRIVELADHPAVGTCLDSFHILSRGHDPAGIEDIPAEKIFFVQLADAPALSLDVLSWSRHHRLFPGEGDFDLVTFLGHVVRSGYAGPISLEVFNDIFRQTASGATAAQAHRTLVALADRTAREQAGAEALPTVPAAGHPVGVDFVEVRAENTTDVEEVLDQLGLSFRGQHRSKPVRLWSAGGARIILNEQHARGERPHVAGMGLLYPDVDAAEARVSTLGVPRVTRRIQAGEHRLPAFVSPQGVELFLAAGESDATGRPGWIDEFEHGVPQDEGAEAGEAGVYAVDHLNLMSPWETYDETVHFCTGVLGLQKGTSTEVASLHGLVRSRVLRTPDGAVRVPLNVLPAAGDQHTEHVALACDDVLAVARRAQRRGMRPLPVPRNYYDDLEARFGLTDTFLRSLRAHQVMYDRDADGEFLHFYTRRVGGVFFELVQRLGDYDGYGAADAPIRLAAQARLDAEPSQLSGSARPPRRRGRSVPRQLPEW</sequence>
<dbReference type="Gene3D" id="3.20.20.150">
    <property type="entry name" value="Divalent-metal-dependent TIM barrel enzymes"/>
    <property type="match status" value="1"/>
</dbReference>
<comment type="pathway">
    <text evidence="2">Aromatic compound metabolism; 3,4-dihydroxybenzoate biosynthesis.</text>
</comment>
<feature type="binding site" evidence="2">
    <location>
        <position position="435"/>
    </location>
    <ligand>
        <name>Mg(2+)</name>
        <dbReference type="ChEBI" id="CHEBI:18420"/>
    </ligand>
</feature>
<evidence type="ECO:0000256" key="3">
    <source>
        <dbReference type="SAM" id="MobiDB-lite"/>
    </source>
</evidence>
<dbReference type="InterPro" id="IPR036237">
    <property type="entry name" value="Xyl_isomerase-like_sf"/>
</dbReference>
<gene>
    <name evidence="5" type="primary">qsuB</name>
    <name evidence="5" type="ORF">GCM10020260_22250</name>
</gene>
<dbReference type="PANTHER" id="PTHR12110:SF21">
    <property type="entry name" value="XYLOSE ISOMERASE-LIKE TIM BARREL DOMAIN-CONTAINING PROTEIN"/>
    <property type="match status" value="1"/>
</dbReference>
<feature type="binding site" evidence="2">
    <location>
        <position position="191"/>
    </location>
    <ligand>
        <name>a divalent metal cation</name>
        <dbReference type="ChEBI" id="CHEBI:60240"/>
        <note>catalytic</note>
    </ligand>
</feature>
<feature type="domain" description="Xylose isomerase-like TIM barrel" evidence="4">
    <location>
        <begin position="19"/>
        <end position="249"/>
    </location>
</feature>
<evidence type="ECO:0000313" key="5">
    <source>
        <dbReference type="EMBL" id="GAA3286817.1"/>
    </source>
</evidence>
<comment type="function">
    <text evidence="2">Catalyzes the conversion of 3-dehydroshikimate to protocatechuate (3,4-dihydroxybenzoate), a common intermediate of quinate and shikimate degradation pathways.</text>
</comment>
<keyword evidence="2" id="KW-0456">Lyase</keyword>
<keyword evidence="6" id="KW-1185">Reference proteome</keyword>
<feature type="binding site" evidence="2">
    <location>
        <position position="239"/>
    </location>
    <ligand>
        <name>a divalent metal cation</name>
        <dbReference type="ChEBI" id="CHEBI:60240"/>
        <note>catalytic</note>
    </ligand>
</feature>
<feature type="binding site" evidence="2">
    <location>
        <position position="134"/>
    </location>
    <ligand>
        <name>a divalent metal cation</name>
        <dbReference type="ChEBI" id="CHEBI:60240"/>
        <note>catalytic</note>
    </ligand>
</feature>
<feature type="binding site" evidence="2">
    <location>
        <position position="165"/>
    </location>
    <ligand>
        <name>a divalent metal cation</name>
        <dbReference type="ChEBI" id="CHEBI:60240"/>
        <note>catalytic</note>
    </ligand>
</feature>
<dbReference type="InterPro" id="IPR013022">
    <property type="entry name" value="Xyl_isomerase-like_TIM-brl"/>
</dbReference>
<dbReference type="SUPFAM" id="SSF54593">
    <property type="entry name" value="Glyoxalase/Bleomycin resistance protein/Dihydroxybiphenyl dioxygenase"/>
    <property type="match status" value="1"/>
</dbReference>
<comment type="cofactor">
    <cofactor evidence="2">
        <name>a divalent metal cation</name>
        <dbReference type="ChEBI" id="CHEBI:60240"/>
    </cofactor>
</comment>
<dbReference type="RefSeq" id="WP_344721339.1">
    <property type="nucleotide sequence ID" value="NZ_BAAAYG010000009.1"/>
</dbReference>
<feature type="binding site" evidence="2">
    <location>
        <position position="578"/>
    </location>
    <ligand>
        <name>Mg(2+)</name>
        <dbReference type="ChEBI" id="CHEBI:18420"/>
    </ligand>
</feature>
<dbReference type="Gene3D" id="3.10.180.10">
    <property type="entry name" value="2,3-Dihydroxybiphenyl 1,2-Dioxygenase, domain 1"/>
    <property type="match status" value="2"/>
</dbReference>
<dbReference type="EC" id="4.2.1.118" evidence="2"/>
<dbReference type="Proteomes" id="UP001501736">
    <property type="component" value="Unassembled WGS sequence"/>
</dbReference>
<evidence type="ECO:0000256" key="1">
    <source>
        <dbReference type="ARBA" id="ARBA00023277"/>
    </source>
</evidence>
<dbReference type="InterPro" id="IPR029068">
    <property type="entry name" value="Glyas_Bleomycin-R_OHBP_Dase"/>
</dbReference>
<feature type="region of interest" description="Disordered" evidence="3">
    <location>
        <begin position="605"/>
        <end position="632"/>
    </location>
</feature>
<comment type="similarity">
    <text evidence="2">Belongs to the bacterial two-domain DSD family.</text>
</comment>
<keyword evidence="1" id="KW-0119">Carbohydrate metabolism</keyword>
<keyword evidence="2" id="KW-0479">Metal-binding</keyword>
<dbReference type="PANTHER" id="PTHR12110">
    <property type="entry name" value="HYDROXYPYRUVATE ISOMERASE"/>
    <property type="match status" value="1"/>
</dbReference>
<dbReference type="InterPro" id="IPR050312">
    <property type="entry name" value="IolE/XylAMocC-like"/>
</dbReference>
<organism evidence="5 6">
    <name type="scientific">Nesterenkonia halobia</name>
    <dbReference type="NCBI Taxonomy" id="37922"/>
    <lineage>
        <taxon>Bacteria</taxon>
        <taxon>Bacillati</taxon>
        <taxon>Actinomycetota</taxon>
        <taxon>Actinomycetes</taxon>
        <taxon>Micrococcales</taxon>
        <taxon>Micrococcaceae</taxon>
        <taxon>Nesterenkonia</taxon>
    </lineage>
</organism>
<dbReference type="SUPFAM" id="SSF51658">
    <property type="entry name" value="Xylose isomerase-like"/>
    <property type="match status" value="1"/>
</dbReference>
<dbReference type="Pfam" id="PF01261">
    <property type="entry name" value="AP_endonuc_2"/>
    <property type="match status" value="1"/>
</dbReference>
<reference evidence="6" key="1">
    <citation type="journal article" date="2019" name="Int. J. Syst. Evol. Microbiol.">
        <title>The Global Catalogue of Microorganisms (GCM) 10K type strain sequencing project: providing services to taxonomists for standard genome sequencing and annotation.</title>
        <authorList>
            <consortium name="The Broad Institute Genomics Platform"/>
            <consortium name="The Broad Institute Genome Sequencing Center for Infectious Disease"/>
            <person name="Wu L."/>
            <person name="Ma J."/>
        </authorList>
    </citation>
    <scope>NUCLEOTIDE SEQUENCE [LARGE SCALE GENOMIC DNA]</scope>
    <source>
        <strain evidence="6">JCM 11483</strain>
    </source>
</reference>
<comment type="catalytic activity">
    <reaction evidence="2">
        <text>3-dehydroshikimate = 3,4-dihydroxybenzoate + H2O</text>
        <dbReference type="Rhea" id="RHEA:24848"/>
        <dbReference type="ChEBI" id="CHEBI:15377"/>
        <dbReference type="ChEBI" id="CHEBI:16630"/>
        <dbReference type="ChEBI" id="CHEBI:36241"/>
        <dbReference type="EC" id="4.2.1.118"/>
    </reaction>
</comment>
<evidence type="ECO:0000256" key="2">
    <source>
        <dbReference type="HAMAP-Rule" id="MF_02238"/>
    </source>
</evidence>
<feature type="binding site" evidence="2">
    <location>
        <position position="502"/>
    </location>
    <ligand>
        <name>Mg(2+)</name>
        <dbReference type="ChEBI" id="CHEBI:18420"/>
    </ligand>
</feature>
<comment type="caution">
    <text evidence="5">The sequence shown here is derived from an EMBL/GenBank/DDBJ whole genome shotgun (WGS) entry which is preliminary data.</text>
</comment>
<protein>
    <recommendedName>
        <fullName evidence="2">3-dehydroshikimate dehydratase</fullName>
        <shortName evidence="2">DSD</shortName>
        <ecNumber evidence="2">4.2.1.118</ecNumber>
    </recommendedName>
</protein>
<evidence type="ECO:0000313" key="6">
    <source>
        <dbReference type="Proteomes" id="UP001501736"/>
    </source>
</evidence>
<name>A0ABP6RET6_9MICC</name>